<dbReference type="Proteomes" id="UP000789366">
    <property type="component" value="Unassembled WGS sequence"/>
</dbReference>
<accession>A0ACA9PFG7</accession>
<name>A0ACA9PFG7_9GLOM</name>
<dbReference type="EMBL" id="CAJVPW010025289">
    <property type="protein sequence ID" value="CAG8708192.1"/>
    <property type="molecule type" value="Genomic_DNA"/>
</dbReference>
<protein>
    <submittedName>
        <fullName evidence="1">4488_t:CDS:1</fullName>
    </submittedName>
</protein>
<keyword evidence="2" id="KW-1185">Reference proteome</keyword>
<comment type="caution">
    <text evidence="1">The sequence shown here is derived from an EMBL/GenBank/DDBJ whole genome shotgun (WGS) entry which is preliminary data.</text>
</comment>
<feature type="non-terminal residue" evidence="1">
    <location>
        <position position="1"/>
    </location>
</feature>
<evidence type="ECO:0000313" key="2">
    <source>
        <dbReference type="Proteomes" id="UP000789366"/>
    </source>
</evidence>
<reference evidence="1" key="1">
    <citation type="submission" date="2021-06" db="EMBL/GenBank/DDBJ databases">
        <authorList>
            <person name="Kallberg Y."/>
            <person name="Tangrot J."/>
            <person name="Rosling A."/>
        </authorList>
    </citation>
    <scope>NUCLEOTIDE SEQUENCE</scope>
    <source>
        <strain evidence="1">28 12/20/2015</strain>
    </source>
</reference>
<proteinExistence type="predicted"/>
<organism evidence="1 2">
    <name type="scientific">Cetraspora pellucida</name>
    <dbReference type="NCBI Taxonomy" id="1433469"/>
    <lineage>
        <taxon>Eukaryota</taxon>
        <taxon>Fungi</taxon>
        <taxon>Fungi incertae sedis</taxon>
        <taxon>Mucoromycota</taxon>
        <taxon>Glomeromycotina</taxon>
        <taxon>Glomeromycetes</taxon>
        <taxon>Diversisporales</taxon>
        <taxon>Gigasporaceae</taxon>
        <taxon>Cetraspora</taxon>
    </lineage>
</organism>
<sequence>LETRTGRNSGRRKRAKRKNWRKPISRDLEIQEATDKVEYYLRESVIGIKHYSCESKCCSCEYKKEPRIYELQYYSSSFDMNCGVDLSGILEELEEKEKNKRD</sequence>
<gene>
    <name evidence="1" type="ORF">SPELUC_LOCUS11656</name>
</gene>
<evidence type="ECO:0000313" key="1">
    <source>
        <dbReference type="EMBL" id="CAG8708192.1"/>
    </source>
</evidence>